<dbReference type="GO" id="GO:0003735">
    <property type="term" value="F:structural constituent of ribosome"/>
    <property type="evidence" value="ECO:0007669"/>
    <property type="project" value="InterPro"/>
</dbReference>
<reference evidence="6" key="1">
    <citation type="submission" date="2013-06" db="EMBL/GenBank/DDBJ databases">
        <title>Complete Genome Sequence of Hyperthermophilic Palaeococcus pacificus DY20341T, Isolated from a Deep-Sea Hydrothermal Sediments.</title>
        <authorList>
            <person name="Zeng X."/>
            <person name="Shao Z."/>
        </authorList>
    </citation>
    <scope>NUCLEOTIDE SEQUENCE [LARGE SCALE GENOMIC DNA]</scope>
    <source>
        <strain evidence="6">DY20341</strain>
    </source>
</reference>
<dbReference type="GO" id="GO:0005840">
    <property type="term" value="C:ribosome"/>
    <property type="evidence" value="ECO:0007669"/>
    <property type="project" value="UniProtKB-KW"/>
</dbReference>
<accession>A0A075LWH1</accession>
<dbReference type="EMBL" id="CP006019">
    <property type="protein sequence ID" value="AIF70397.1"/>
    <property type="molecule type" value="Genomic_DNA"/>
</dbReference>
<keyword evidence="6" id="KW-1185">Reference proteome</keyword>
<dbReference type="GO" id="GO:0006412">
    <property type="term" value="P:translation"/>
    <property type="evidence" value="ECO:0007669"/>
    <property type="project" value="UniProtKB-UniRule"/>
</dbReference>
<dbReference type="HAMAP" id="MF_00512">
    <property type="entry name" value="Ribosomal_eS6"/>
    <property type="match status" value="1"/>
</dbReference>
<dbReference type="PANTHER" id="PTHR11502">
    <property type="entry name" value="40S RIBOSOMAL PROTEIN S6"/>
    <property type="match status" value="1"/>
</dbReference>
<dbReference type="KEGG" id="ppac:PAP_10125"/>
<dbReference type="AlphaFoldDB" id="A0A075LWH1"/>
<dbReference type="NCBIfam" id="NF003294">
    <property type="entry name" value="PRK04290.1-3"/>
    <property type="match status" value="1"/>
</dbReference>
<dbReference type="Proteomes" id="UP000027981">
    <property type="component" value="Chromosome"/>
</dbReference>
<comment type="similarity">
    <text evidence="1 4">Belongs to the eukaryotic ribosomal protein eS6 family.</text>
</comment>
<evidence type="ECO:0000256" key="1">
    <source>
        <dbReference type="ARBA" id="ARBA00009312"/>
    </source>
</evidence>
<evidence type="ECO:0000256" key="4">
    <source>
        <dbReference type="HAMAP-Rule" id="MF_00512"/>
    </source>
</evidence>
<dbReference type="PROSITE" id="PS00578">
    <property type="entry name" value="RIBOSOMAL_S6E"/>
    <property type="match status" value="1"/>
</dbReference>
<evidence type="ECO:0000256" key="2">
    <source>
        <dbReference type="ARBA" id="ARBA00022980"/>
    </source>
</evidence>
<dbReference type="STRING" id="1343739.PAP_10125"/>
<dbReference type="NCBIfam" id="NF003293">
    <property type="entry name" value="PRK04290.1-2"/>
    <property type="match status" value="1"/>
</dbReference>
<evidence type="ECO:0000313" key="6">
    <source>
        <dbReference type="Proteomes" id="UP000027981"/>
    </source>
</evidence>
<dbReference type="SMART" id="SM01405">
    <property type="entry name" value="Ribosomal_S6e"/>
    <property type="match status" value="1"/>
</dbReference>
<dbReference type="OrthoDB" id="7793at2157"/>
<organism evidence="5 6">
    <name type="scientific">Palaeococcus pacificus DY20341</name>
    <dbReference type="NCBI Taxonomy" id="1343739"/>
    <lineage>
        <taxon>Archaea</taxon>
        <taxon>Methanobacteriati</taxon>
        <taxon>Methanobacteriota</taxon>
        <taxon>Thermococci</taxon>
        <taxon>Thermococcales</taxon>
        <taxon>Thermococcaceae</taxon>
        <taxon>Palaeococcus</taxon>
    </lineage>
</organism>
<evidence type="ECO:0000256" key="3">
    <source>
        <dbReference type="ARBA" id="ARBA00023274"/>
    </source>
</evidence>
<dbReference type="InterPro" id="IPR020924">
    <property type="entry name" value="Ribosomal_eS6_arc"/>
</dbReference>
<keyword evidence="3 4" id="KW-0687">Ribonucleoprotein</keyword>
<name>A0A075LWH1_9EURY</name>
<dbReference type="HOGENOM" id="CLU_109671_1_1_2"/>
<dbReference type="GO" id="GO:1990904">
    <property type="term" value="C:ribonucleoprotein complex"/>
    <property type="evidence" value="ECO:0007669"/>
    <property type="project" value="UniProtKB-KW"/>
</dbReference>
<dbReference type="Pfam" id="PF01092">
    <property type="entry name" value="Ribosomal_S6e"/>
    <property type="match status" value="1"/>
</dbReference>
<sequence>MVTFKVVISDPKSGKAKQIEVSDKKAEALIGLRIGDTFDASLLGVDLSEVFGEEIPSNVKLKITGGTDKDGFPMRPDVHGPRKIRILVSRGPGFRPTKKGERRKKTVRGNTISPEIMQINTKIVYGE</sequence>
<evidence type="ECO:0000313" key="5">
    <source>
        <dbReference type="EMBL" id="AIF70397.1"/>
    </source>
</evidence>
<proteinExistence type="inferred from homology"/>
<dbReference type="GeneID" id="24843116"/>
<dbReference type="RefSeq" id="WP_048165848.1">
    <property type="nucleotide sequence ID" value="NZ_CP006019.1"/>
</dbReference>
<dbReference type="eggNOG" id="arCOG01946">
    <property type="taxonomic scope" value="Archaea"/>
</dbReference>
<reference evidence="5 6" key="2">
    <citation type="journal article" date="2015" name="Genome Announc.">
        <title>Complete Genome Sequence of Hyperthermophilic Piezophilic Archaeon Palaeococcus pacificus DY20341T, Isolated from Deep-Sea Hydrothermal Sediments.</title>
        <authorList>
            <person name="Zeng X."/>
            <person name="Jebbar M."/>
            <person name="Shao Z."/>
        </authorList>
    </citation>
    <scope>NUCLEOTIDE SEQUENCE [LARGE SCALE GENOMIC DNA]</scope>
    <source>
        <strain evidence="5 6">DY20341</strain>
    </source>
</reference>
<dbReference type="InterPro" id="IPR018282">
    <property type="entry name" value="Ribosomal_eS6_CS"/>
</dbReference>
<dbReference type="InterPro" id="IPR001377">
    <property type="entry name" value="Ribosomal_eS6"/>
</dbReference>
<gene>
    <name evidence="4" type="primary">rps6e</name>
    <name evidence="5" type="ORF">PAP_10125</name>
</gene>
<keyword evidence="2 4" id="KW-0689">Ribosomal protein</keyword>
<protein>
    <recommendedName>
        <fullName evidence="4">Small ribosomal subunit protein eS6</fullName>
    </recommendedName>
</protein>